<keyword evidence="6" id="KW-1185">Reference proteome</keyword>
<evidence type="ECO:0000256" key="1">
    <source>
        <dbReference type="ARBA" id="ARBA00004117"/>
    </source>
</evidence>
<protein>
    <recommendedName>
        <fullName evidence="4">Flagellar hook-basal body complex protein FliE</fullName>
    </recommendedName>
</protein>
<dbReference type="GO" id="GO:0003774">
    <property type="term" value="F:cytoskeletal motor activity"/>
    <property type="evidence" value="ECO:0007669"/>
    <property type="project" value="InterPro"/>
</dbReference>
<dbReference type="GO" id="GO:0005198">
    <property type="term" value="F:structural molecule activity"/>
    <property type="evidence" value="ECO:0007669"/>
    <property type="project" value="UniProtKB-UniRule"/>
</dbReference>
<keyword evidence="5" id="KW-0969">Cilium</keyword>
<dbReference type="PANTHER" id="PTHR34653">
    <property type="match status" value="1"/>
</dbReference>
<dbReference type="OrthoDB" id="370409at2"/>
<dbReference type="EMBL" id="CP002116">
    <property type="protein sequence ID" value="ADK80688.1"/>
    <property type="molecule type" value="Genomic_DNA"/>
</dbReference>
<dbReference type="HOGENOM" id="CLU_147249_4_0_12"/>
<dbReference type="STRING" id="573413.Spirs_1561"/>
<evidence type="ECO:0000313" key="6">
    <source>
        <dbReference type="Proteomes" id="UP000002318"/>
    </source>
</evidence>
<dbReference type="Pfam" id="PF02049">
    <property type="entry name" value="FliE"/>
    <property type="match status" value="1"/>
</dbReference>
<comment type="subcellular location">
    <subcellularLocation>
        <location evidence="1">Bacterial flagellum basal body</location>
    </subcellularLocation>
</comment>
<dbReference type="RefSeq" id="WP_013254152.1">
    <property type="nucleotide sequence ID" value="NC_014364.1"/>
</dbReference>
<evidence type="ECO:0000256" key="2">
    <source>
        <dbReference type="ARBA" id="ARBA00009272"/>
    </source>
</evidence>
<proteinExistence type="inferred from homology"/>
<name>E1R5S3_SEDSS</name>
<evidence type="ECO:0000256" key="3">
    <source>
        <dbReference type="ARBA" id="ARBA00023143"/>
    </source>
</evidence>
<dbReference type="GO" id="GO:0009425">
    <property type="term" value="C:bacterial-type flagellum basal body"/>
    <property type="evidence" value="ECO:0007669"/>
    <property type="project" value="UniProtKB-SubCell"/>
</dbReference>
<dbReference type="eggNOG" id="COG1677">
    <property type="taxonomic scope" value="Bacteria"/>
</dbReference>
<accession>E1R5S3</accession>
<sequence>MSAITGAAVGDIVRLAKTNPSHLSGIVHANEEKVDAPMVGQDFGSLVEKALTGASNQEQEANALAQQFITDPDSVDVHDVTIAMGKANMAVSMTKSVVDEALKAYREIINLR</sequence>
<organism evidence="5 6">
    <name type="scientific">Sediminispirochaeta smaragdinae (strain DSM 11293 / JCM 15392 / SEBR 4228)</name>
    <name type="common">Spirochaeta smaragdinae</name>
    <dbReference type="NCBI Taxonomy" id="573413"/>
    <lineage>
        <taxon>Bacteria</taxon>
        <taxon>Pseudomonadati</taxon>
        <taxon>Spirochaetota</taxon>
        <taxon>Spirochaetia</taxon>
        <taxon>Spirochaetales</taxon>
        <taxon>Spirochaetaceae</taxon>
        <taxon>Sediminispirochaeta</taxon>
    </lineage>
</organism>
<keyword evidence="5" id="KW-0966">Cell projection</keyword>
<dbReference type="AlphaFoldDB" id="E1R5S3"/>
<reference evidence="5 6" key="1">
    <citation type="journal article" date="2010" name="Stand. Genomic Sci.">
        <title>Complete genome sequence of Spirochaeta smaragdinae type strain (SEBR 4228).</title>
        <authorList>
            <person name="Mavromatis K."/>
            <person name="Yasawong M."/>
            <person name="Chertkov O."/>
            <person name="Lapidus A."/>
            <person name="Lucas S."/>
            <person name="Nolan M."/>
            <person name="Del Rio T.G."/>
            <person name="Tice H."/>
            <person name="Cheng J.F."/>
            <person name="Pitluck S."/>
            <person name="Liolios K."/>
            <person name="Ivanova N."/>
            <person name="Tapia R."/>
            <person name="Han C."/>
            <person name="Bruce D."/>
            <person name="Goodwin L."/>
            <person name="Pati A."/>
            <person name="Chen A."/>
            <person name="Palaniappan K."/>
            <person name="Land M."/>
            <person name="Hauser L."/>
            <person name="Chang Y.J."/>
            <person name="Jeffries C.D."/>
            <person name="Detter J.C."/>
            <person name="Rohde M."/>
            <person name="Brambilla E."/>
            <person name="Spring S."/>
            <person name="Goker M."/>
            <person name="Sikorski J."/>
            <person name="Woyke T."/>
            <person name="Bristow J."/>
            <person name="Eisen J.A."/>
            <person name="Markowitz V."/>
            <person name="Hugenholtz P."/>
            <person name="Klenk H.P."/>
            <person name="Kyrpides N.C."/>
        </authorList>
    </citation>
    <scope>NUCLEOTIDE SEQUENCE [LARGE SCALE GENOMIC DNA]</scope>
    <source>
        <strain evidence="6">DSM 11293 / JCM 15392 / SEBR 4228</strain>
    </source>
</reference>
<dbReference type="InterPro" id="IPR001624">
    <property type="entry name" value="FliE"/>
</dbReference>
<gene>
    <name evidence="5" type="ordered locus">Spirs_1561</name>
</gene>
<dbReference type="GO" id="GO:0071973">
    <property type="term" value="P:bacterial-type flagellum-dependent cell motility"/>
    <property type="evidence" value="ECO:0007669"/>
    <property type="project" value="InterPro"/>
</dbReference>
<evidence type="ECO:0000313" key="5">
    <source>
        <dbReference type="EMBL" id="ADK80688.1"/>
    </source>
</evidence>
<dbReference type="PRINTS" id="PR01006">
    <property type="entry name" value="FLGHOOKFLIE"/>
</dbReference>
<dbReference type="KEGG" id="ssm:Spirs_1561"/>
<dbReference type="NCBIfam" id="TIGR00205">
    <property type="entry name" value="fliE"/>
    <property type="match status" value="1"/>
</dbReference>
<evidence type="ECO:0000256" key="4">
    <source>
        <dbReference type="NCBIfam" id="TIGR00205"/>
    </source>
</evidence>
<keyword evidence="5" id="KW-0282">Flagellum</keyword>
<dbReference type="PANTHER" id="PTHR34653:SF1">
    <property type="entry name" value="FLAGELLAR HOOK-BASAL BODY COMPLEX PROTEIN FLIE"/>
    <property type="match status" value="1"/>
</dbReference>
<keyword evidence="3" id="KW-0975">Bacterial flagellum</keyword>
<comment type="similarity">
    <text evidence="2">Belongs to the FliE family.</text>
</comment>
<dbReference type="Proteomes" id="UP000002318">
    <property type="component" value="Chromosome"/>
</dbReference>